<feature type="domain" description="Cytochrome oxidase subunit II copper A binding" evidence="1">
    <location>
        <begin position="68"/>
        <end position="161"/>
    </location>
</feature>
<gene>
    <name evidence="2" type="ORF">H261_01517</name>
</gene>
<organism evidence="2 3">
    <name type="scientific">Paramagnetospirillum caucaseum</name>
    <dbReference type="NCBI Taxonomy" id="1244869"/>
    <lineage>
        <taxon>Bacteria</taxon>
        <taxon>Pseudomonadati</taxon>
        <taxon>Pseudomonadota</taxon>
        <taxon>Alphaproteobacteria</taxon>
        <taxon>Rhodospirillales</taxon>
        <taxon>Magnetospirillaceae</taxon>
        <taxon>Paramagnetospirillum</taxon>
    </lineage>
</organism>
<evidence type="ECO:0000313" key="3">
    <source>
        <dbReference type="Proteomes" id="UP000011744"/>
    </source>
</evidence>
<keyword evidence="3" id="KW-1185">Reference proteome</keyword>
<dbReference type="Proteomes" id="UP000011744">
    <property type="component" value="Unassembled WGS sequence"/>
</dbReference>
<dbReference type="EMBL" id="AONQ01000002">
    <property type="protein sequence ID" value="EME71884.1"/>
    <property type="molecule type" value="Genomic_DNA"/>
</dbReference>
<dbReference type="InterPro" id="IPR008972">
    <property type="entry name" value="Cupredoxin"/>
</dbReference>
<sequence length="161" mass="16939">MLKGFAPLALLAATAILALGWVMGRTGGLDVLPAETYKAEPSEFHGRHLALLAAHGTGQSLDGIPVVRPPAGSDIPVLAKRWEFSPALELEPGKTYRLHLLAEDTVHSAAIGEAEVLLTPGEVRVVTLTTPASGRVRLQCAEYCGLSHTKMIGSIEVVAGK</sequence>
<protein>
    <submittedName>
        <fullName evidence="2">Heme/copper-type cytochrome/quinol oxidase</fullName>
    </submittedName>
</protein>
<proteinExistence type="predicted"/>
<dbReference type="GO" id="GO:0005507">
    <property type="term" value="F:copper ion binding"/>
    <property type="evidence" value="ECO:0007669"/>
    <property type="project" value="InterPro"/>
</dbReference>
<dbReference type="RefSeq" id="WP_008613528.1">
    <property type="nucleotide sequence ID" value="NZ_AONQ01000002.1"/>
</dbReference>
<accession>M3AH40</accession>
<name>M3AH40_9PROT</name>
<reference evidence="2 3" key="1">
    <citation type="journal article" date="2014" name="Genome Announc.">
        <title>Draft Genome Sequence of Magnetospirillum sp. Strain SO-1, a Freshwater Magnetotactic Bacterium Isolated from the Ol'khovka River, Russia.</title>
        <authorList>
            <person name="Grouzdev D.S."/>
            <person name="Dziuba M.V."/>
            <person name="Sukhacheva M.S."/>
            <person name="Mardanov A.V."/>
            <person name="Beletskiy A.V."/>
            <person name="Kuznetsov B.B."/>
            <person name="Skryabin K.G."/>
        </authorList>
    </citation>
    <scope>NUCLEOTIDE SEQUENCE [LARGE SCALE GENOMIC DNA]</scope>
    <source>
        <strain evidence="2 3">SO-1</strain>
    </source>
</reference>
<dbReference type="eggNOG" id="COG1622">
    <property type="taxonomic scope" value="Bacteria"/>
</dbReference>
<dbReference type="GO" id="GO:0004129">
    <property type="term" value="F:cytochrome-c oxidase activity"/>
    <property type="evidence" value="ECO:0007669"/>
    <property type="project" value="InterPro"/>
</dbReference>
<dbReference type="GO" id="GO:0016020">
    <property type="term" value="C:membrane"/>
    <property type="evidence" value="ECO:0007669"/>
    <property type="project" value="InterPro"/>
</dbReference>
<dbReference type="AlphaFoldDB" id="M3AH40"/>
<dbReference type="PATRIC" id="fig|1244869.3.peg.297"/>
<dbReference type="STRING" id="1244869.H261_01517"/>
<dbReference type="OrthoDB" id="9781261at2"/>
<evidence type="ECO:0000259" key="1">
    <source>
        <dbReference type="PROSITE" id="PS50857"/>
    </source>
</evidence>
<evidence type="ECO:0000313" key="2">
    <source>
        <dbReference type="EMBL" id="EME71884.1"/>
    </source>
</evidence>
<dbReference type="Gene3D" id="2.60.40.420">
    <property type="entry name" value="Cupredoxins - blue copper proteins"/>
    <property type="match status" value="1"/>
</dbReference>
<dbReference type="PROSITE" id="PS50857">
    <property type="entry name" value="COX2_CUA"/>
    <property type="match status" value="1"/>
</dbReference>
<dbReference type="InterPro" id="IPR002429">
    <property type="entry name" value="CcO_II-like_C"/>
</dbReference>
<comment type="caution">
    <text evidence="2">The sequence shown here is derived from an EMBL/GenBank/DDBJ whole genome shotgun (WGS) entry which is preliminary data.</text>
</comment>
<dbReference type="SUPFAM" id="SSF49503">
    <property type="entry name" value="Cupredoxins"/>
    <property type="match status" value="1"/>
</dbReference>